<evidence type="ECO:0000313" key="3">
    <source>
        <dbReference type="EMBL" id="MBB4236666.1"/>
    </source>
</evidence>
<dbReference type="InterPro" id="IPR025285">
    <property type="entry name" value="DUF4145"/>
</dbReference>
<keyword evidence="1" id="KW-0175">Coiled coil</keyword>
<dbReference type="AlphaFoldDB" id="A0A7W6W5T8"/>
<dbReference type="EMBL" id="JACIFY010000011">
    <property type="protein sequence ID" value="MBB4236666.1"/>
    <property type="molecule type" value="Genomic_DNA"/>
</dbReference>
<evidence type="ECO:0000259" key="2">
    <source>
        <dbReference type="Pfam" id="PF13643"/>
    </source>
</evidence>
<feature type="coiled-coil region" evidence="1">
    <location>
        <begin position="159"/>
        <end position="186"/>
    </location>
</feature>
<comment type="caution">
    <text evidence="3">The sequence shown here is derived from an EMBL/GenBank/DDBJ whole genome shotgun (WGS) entry which is preliminary data.</text>
</comment>
<evidence type="ECO:0000313" key="4">
    <source>
        <dbReference type="Proteomes" id="UP000540909"/>
    </source>
</evidence>
<proteinExistence type="predicted"/>
<name>A0A7W6W5T8_9HYPH</name>
<gene>
    <name evidence="3" type="ORF">GGD57_003256</name>
</gene>
<dbReference type="Pfam" id="PF13643">
    <property type="entry name" value="DUF4145"/>
    <property type="match status" value="1"/>
</dbReference>
<organism evidence="3 4">
    <name type="scientific">Rhizobium esperanzae</name>
    <dbReference type="NCBI Taxonomy" id="1967781"/>
    <lineage>
        <taxon>Bacteria</taxon>
        <taxon>Pseudomonadati</taxon>
        <taxon>Pseudomonadota</taxon>
        <taxon>Alphaproteobacteria</taxon>
        <taxon>Hyphomicrobiales</taxon>
        <taxon>Rhizobiaceae</taxon>
        <taxon>Rhizobium/Agrobacterium group</taxon>
        <taxon>Rhizobium</taxon>
    </lineage>
</organism>
<accession>A0A7W6W5T8</accession>
<evidence type="ECO:0000256" key="1">
    <source>
        <dbReference type="SAM" id="Coils"/>
    </source>
</evidence>
<reference evidence="3 4" key="1">
    <citation type="submission" date="2020-08" db="EMBL/GenBank/DDBJ databases">
        <title>Genomic Encyclopedia of Type Strains, Phase IV (KMG-V): Genome sequencing to study the core and pangenomes of soil and plant-associated prokaryotes.</title>
        <authorList>
            <person name="Whitman W."/>
        </authorList>
    </citation>
    <scope>NUCLEOTIDE SEQUENCE [LARGE SCALE GENOMIC DNA]</scope>
    <source>
        <strain evidence="3 4">SEMIA 4089</strain>
    </source>
</reference>
<dbReference type="RefSeq" id="WP_184471253.1">
    <property type="nucleotide sequence ID" value="NZ_JACIFY010000011.1"/>
</dbReference>
<sequence>MTARYSEPSIDKSEFNCPHCGVRATQHWHNLFQERGEKGERPARHTKESADELLAKIRQKEVSEPPEPMVKELYRRAGRETFFGWPKKDLFGARIVWNINAAECNHCGDISIWLYSQMIYPSGSEIPAHDDMPRAVRETFTEAAKIVSASPRASAALARLALQELCKELDCKKDQLHEQIGELVAKGLSPDIQKMLDSVRVIGNNAVHPGEINMKDDEPTARFILVCMNRIVQRLITERVEVDALYNLLPEGARKAIEKRDAKQP</sequence>
<dbReference type="Proteomes" id="UP000540909">
    <property type="component" value="Unassembled WGS sequence"/>
</dbReference>
<protein>
    <recommendedName>
        <fullName evidence="2">DUF4145 domain-containing protein</fullName>
    </recommendedName>
</protein>
<feature type="domain" description="DUF4145" evidence="2">
    <location>
        <begin position="142"/>
        <end position="218"/>
    </location>
</feature>